<dbReference type="PANTHER" id="PTHR46091:SF3">
    <property type="entry name" value="AMINE OXIDASE DOMAIN-CONTAINING PROTEIN"/>
    <property type="match status" value="1"/>
</dbReference>
<name>A0AA97F6L3_9SPHN</name>
<organism evidence="6 7">
    <name type="scientific">Alterisphingorhabdus coralli</name>
    <dbReference type="NCBI Taxonomy" id="3071408"/>
    <lineage>
        <taxon>Bacteria</taxon>
        <taxon>Pseudomonadati</taxon>
        <taxon>Pseudomonadota</taxon>
        <taxon>Alphaproteobacteria</taxon>
        <taxon>Sphingomonadales</taxon>
        <taxon>Sphingomonadaceae</taxon>
        <taxon>Alterisphingorhabdus (ex Yan et al. 2024)</taxon>
    </lineage>
</organism>
<dbReference type="Pfam" id="PF13450">
    <property type="entry name" value="NAD_binding_8"/>
    <property type="match status" value="1"/>
</dbReference>
<keyword evidence="4" id="KW-0521">NADP</keyword>
<gene>
    <name evidence="6" type="ORF">RB602_11185</name>
</gene>
<sequence length="516" mass="55887">MSERKNWDAITIGSGLGSLSAAAALANQGKQVLVLERLANFGGAATVYRHGNLTMEASLHETDGDTVFNPDGVFQRLGLSDTVDPIETDIFYEVRGGPLAEPIRVPHGLTKAALALQTALPDDAPALESYFDELRQLYLGTSELEAMGSRGPSVLLSLLFSGQLFAMIGNVRRTISDRFDAMFHSSEAPKFALGAVLPYFDNDPEVMSYFAYAAIYARYVETGSYSFRGGSQALTRALMKRIRAAEGEARHNVTVKNILLDSDGAACGVAYENSNGDMFEVHAPIIFGGTAPQTLAAMLPEEQSADFAERYAKNEPSISLFSLSLGLNRPAEDFGVSAYSTFIYPERMTRYCDYAEAAKAFAGDPEAVPPYIVADYGRLNTGLAKPGDLHHVTLAGVDKLEWWADLDEASEMARRKNWIDFLITDLNRHYPGIADAIAHSEIATARTMHNRLGTPGGEVYGFRPTVSRLFGSRPNAQTAIKGLWLSSAYTVSGGYSGAMHGGLMAADAALRAERKD</sequence>
<evidence type="ECO:0000256" key="4">
    <source>
        <dbReference type="ARBA" id="ARBA00022857"/>
    </source>
</evidence>
<evidence type="ECO:0000256" key="5">
    <source>
        <dbReference type="ARBA" id="ARBA00023027"/>
    </source>
</evidence>
<dbReference type="InterPro" id="IPR052206">
    <property type="entry name" value="Retinol_saturase"/>
</dbReference>
<evidence type="ECO:0000256" key="1">
    <source>
        <dbReference type="ARBA" id="ARBA00022630"/>
    </source>
</evidence>
<evidence type="ECO:0000313" key="7">
    <source>
        <dbReference type="Proteomes" id="UP001302429"/>
    </source>
</evidence>
<dbReference type="RefSeq" id="WP_317080654.1">
    <property type="nucleotide sequence ID" value="NZ_CP136594.1"/>
</dbReference>
<keyword evidence="7" id="KW-1185">Reference proteome</keyword>
<dbReference type="Proteomes" id="UP001302429">
    <property type="component" value="Chromosome"/>
</dbReference>
<evidence type="ECO:0000256" key="2">
    <source>
        <dbReference type="ARBA" id="ARBA00022729"/>
    </source>
</evidence>
<proteinExistence type="predicted"/>
<keyword evidence="5" id="KW-0520">NAD</keyword>
<keyword evidence="1" id="KW-0285">Flavoprotein</keyword>
<keyword evidence="2" id="KW-0732">Signal</keyword>
<dbReference type="AlphaFoldDB" id="A0AA97F6L3"/>
<accession>A0AA97F6L3</accession>
<dbReference type="PANTHER" id="PTHR46091">
    <property type="entry name" value="BLR7054 PROTEIN"/>
    <property type="match status" value="1"/>
</dbReference>
<reference evidence="6 7" key="1">
    <citation type="submission" date="2023-10" db="EMBL/GenBank/DDBJ databases">
        <title>Complete genome sequence of a Sphingomonadaceae bacterium.</title>
        <authorList>
            <person name="Yan C."/>
        </authorList>
    </citation>
    <scope>NUCLEOTIDE SEQUENCE [LARGE SCALE GENOMIC DNA]</scope>
    <source>
        <strain evidence="6 7">SCSIO 66989</strain>
    </source>
</reference>
<dbReference type="InterPro" id="IPR036188">
    <property type="entry name" value="FAD/NAD-bd_sf"/>
</dbReference>
<evidence type="ECO:0000256" key="3">
    <source>
        <dbReference type="ARBA" id="ARBA00022827"/>
    </source>
</evidence>
<dbReference type="Gene3D" id="3.50.50.60">
    <property type="entry name" value="FAD/NAD(P)-binding domain"/>
    <property type="match status" value="2"/>
</dbReference>
<evidence type="ECO:0000313" key="6">
    <source>
        <dbReference type="EMBL" id="WOE74406.1"/>
    </source>
</evidence>
<dbReference type="EMBL" id="CP136594">
    <property type="protein sequence ID" value="WOE74406.1"/>
    <property type="molecule type" value="Genomic_DNA"/>
</dbReference>
<protein>
    <submittedName>
        <fullName evidence="6">NAD(P)/FAD-dependent oxidoreductase</fullName>
    </submittedName>
</protein>
<dbReference type="SUPFAM" id="SSF51905">
    <property type="entry name" value="FAD/NAD(P)-binding domain"/>
    <property type="match status" value="1"/>
</dbReference>
<keyword evidence="3" id="KW-0274">FAD</keyword>
<dbReference type="KEGG" id="acoa:RB602_11185"/>